<protein>
    <submittedName>
        <fullName evidence="3">Alpha/beta hydrolase</fullName>
    </submittedName>
</protein>
<proteinExistence type="inferred from homology"/>
<dbReference type="AlphaFoldDB" id="A0A6I4I1P7"/>
<evidence type="ECO:0000313" key="4">
    <source>
        <dbReference type="Proteomes" id="UP000429232"/>
    </source>
</evidence>
<dbReference type="PANTHER" id="PTHR40841:SF2">
    <property type="entry name" value="SIDEROPHORE-DEGRADING ESTERASE (EUROFUNG)"/>
    <property type="match status" value="1"/>
</dbReference>
<dbReference type="Pfam" id="PF00756">
    <property type="entry name" value="Esterase"/>
    <property type="match status" value="1"/>
</dbReference>
<dbReference type="PANTHER" id="PTHR40841">
    <property type="entry name" value="SIDEROPHORE TRIACETYLFUSARININE C ESTERASE"/>
    <property type="match status" value="1"/>
</dbReference>
<dbReference type="InterPro" id="IPR000801">
    <property type="entry name" value="Esterase-like"/>
</dbReference>
<reference evidence="3 4" key="1">
    <citation type="submission" date="2020-12" db="EMBL/GenBank/DDBJ databases">
        <title>HMF7856_wgs.fasta genome submission.</title>
        <authorList>
            <person name="Kang H."/>
            <person name="Kim H."/>
            <person name="Joh K."/>
        </authorList>
    </citation>
    <scope>NUCLEOTIDE SEQUENCE [LARGE SCALE GENOMIC DNA]</scope>
    <source>
        <strain evidence="3 4">HMF7856</strain>
    </source>
</reference>
<sequence>MKFVLHPLSKLFFIYAIVLSALSVSAQTVKNNKIVMGVIDSVNSKILKETRKIWVYVPASAAESIYAPKKYPVIYLLDGDAHFASVAGMVQQLSGTVCPEMIVVAIPNTDRLRDLTPNHIGPLKNSGGGKDFISFIELELMPYINLNYPAASYKMLIGHSLGGLLVINTLAGQPGLFNSYVAIDPSMWFDRGIALSYARKSFAKENLTSKSLYMGIANTLPEDMDTTLARKDTSAATGHIRAILNLKDIFQKEAINNKLKFAYHYYANDSHGSIPFITEYDALRFIFRDYAIPQSLTKTFFDKNIPSGPIIAKVEAHYNEISKNMGYKFSPPEDVMNDFGLNLISANPKLAYTFLQYNINAYPNSYNVYDSMGDYYNAVHDKSKAIELYQKALSLKEFSDTRTKLNKLINK</sequence>
<dbReference type="RefSeq" id="WP_157524262.1">
    <property type="nucleotide sequence ID" value="NZ_CP066775.1"/>
</dbReference>
<gene>
    <name evidence="3" type="ORF">GO620_008615</name>
</gene>
<comment type="similarity">
    <text evidence="1">Belongs to the esterase D family.</text>
</comment>
<evidence type="ECO:0000313" key="3">
    <source>
        <dbReference type="EMBL" id="QQL48262.1"/>
    </source>
</evidence>
<evidence type="ECO:0000256" key="1">
    <source>
        <dbReference type="ARBA" id="ARBA00005622"/>
    </source>
</evidence>
<dbReference type="Gene3D" id="3.40.50.1820">
    <property type="entry name" value="alpha/beta hydrolase"/>
    <property type="match status" value="1"/>
</dbReference>
<dbReference type="InterPro" id="IPR052558">
    <property type="entry name" value="Siderophore_Hydrolase_D"/>
</dbReference>
<accession>A0A6I4I1P7</accession>
<keyword evidence="2 3" id="KW-0378">Hydrolase</keyword>
<name>A0A6I4I1P7_9SPHI</name>
<organism evidence="3 4">
    <name type="scientific">Mucilaginibacter ginkgonis</name>
    <dbReference type="NCBI Taxonomy" id="2682091"/>
    <lineage>
        <taxon>Bacteria</taxon>
        <taxon>Pseudomonadati</taxon>
        <taxon>Bacteroidota</taxon>
        <taxon>Sphingobacteriia</taxon>
        <taxon>Sphingobacteriales</taxon>
        <taxon>Sphingobacteriaceae</taxon>
        <taxon>Mucilaginibacter</taxon>
    </lineage>
</organism>
<dbReference type="EMBL" id="CP066775">
    <property type="protein sequence ID" value="QQL48262.1"/>
    <property type="molecule type" value="Genomic_DNA"/>
</dbReference>
<dbReference type="InterPro" id="IPR019734">
    <property type="entry name" value="TPR_rpt"/>
</dbReference>
<dbReference type="Proteomes" id="UP000429232">
    <property type="component" value="Chromosome"/>
</dbReference>
<dbReference type="KEGG" id="mgik:GO620_008615"/>
<evidence type="ECO:0000256" key="2">
    <source>
        <dbReference type="ARBA" id="ARBA00022801"/>
    </source>
</evidence>
<dbReference type="InterPro" id="IPR029058">
    <property type="entry name" value="AB_hydrolase_fold"/>
</dbReference>
<dbReference type="SUPFAM" id="SSF53474">
    <property type="entry name" value="alpha/beta-Hydrolases"/>
    <property type="match status" value="1"/>
</dbReference>
<keyword evidence="4" id="KW-1185">Reference proteome</keyword>
<dbReference type="PROSITE" id="PS50005">
    <property type="entry name" value="TPR"/>
    <property type="match status" value="1"/>
</dbReference>
<dbReference type="GO" id="GO:0016788">
    <property type="term" value="F:hydrolase activity, acting on ester bonds"/>
    <property type="evidence" value="ECO:0007669"/>
    <property type="project" value="TreeGrafter"/>
</dbReference>